<dbReference type="EMBL" id="CP027033">
    <property type="protein sequence ID" value="AXR82461.1"/>
    <property type="molecule type" value="Genomic_DNA"/>
</dbReference>
<reference evidence="2" key="1">
    <citation type="submission" date="2018-02" db="EMBL/GenBank/DDBJ databases">
        <title>Phenotypic and genomic properties of facultatively anaerobic sulfur-reducing natronoarchaea from hypersaline soda lakes.</title>
        <authorList>
            <person name="Sorokin D.Y."/>
            <person name="Kublanov I.V."/>
            <person name="Roman P."/>
            <person name="Sinninghe Damste J.S."/>
            <person name="Golyshin P.N."/>
            <person name="Rojo D."/>
            <person name="Ciordia S."/>
            <person name="Mena M.D.C."/>
            <person name="Ferrer M."/>
            <person name="Messina E."/>
            <person name="Smedile F."/>
            <person name="La Spada G."/>
            <person name="La Cono V."/>
            <person name="Yakimov M.M."/>
        </authorList>
    </citation>
    <scope>NUCLEOTIDE SEQUENCE [LARGE SCALE GENOMIC DNA]</scope>
    <source>
        <strain evidence="2">AArc-Mg</strain>
    </source>
</reference>
<gene>
    <name evidence="1" type="ORF">AArcMg_2469</name>
</gene>
<dbReference type="Proteomes" id="UP000258613">
    <property type="component" value="Chromosome"/>
</dbReference>
<organism evidence="1 2">
    <name type="scientific">Natrarchaeobaculum sulfurireducens</name>
    <dbReference type="NCBI Taxonomy" id="2044521"/>
    <lineage>
        <taxon>Archaea</taxon>
        <taxon>Methanobacteriati</taxon>
        <taxon>Methanobacteriota</taxon>
        <taxon>Stenosarchaea group</taxon>
        <taxon>Halobacteria</taxon>
        <taxon>Halobacteriales</taxon>
        <taxon>Natrialbaceae</taxon>
        <taxon>Natrarchaeobaculum</taxon>
    </lineage>
</organism>
<keyword evidence="2" id="KW-1185">Reference proteome</keyword>
<dbReference type="AlphaFoldDB" id="A0A346PSG6"/>
<accession>A0A346PSG6</accession>
<sequence>MTNERNENDELSFLIGMPVSDEEKEPVLSIEDDAPDFTVLHDVAQEVIETEGTVSVGIDEEEVDQFDELTTGVEYYEDASQPGYYMEFEDEVVSLHTETEVEATG</sequence>
<dbReference type="KEGG" id="nag:AArcMg_2469"/>
<evidence type="ECO:0000313" key="2">
    <source>
        <dbReference type="Proteomes" id="UP000258613"/>
    </source>
</evidence>
<evidence type="ECO:0000313" key="1">
    <source>
        <dbReference type="EMBL" id="AXR82461.1"/>
    </source>
</evidence>
<proteinExistence type="predicted"/>
<protein>
    <submittedName>
        <fullName evidence="1">Uncharacterized protein</fullName>
    </submittedName>
</protein>
<name>A0A346PSG6_9EURY</name>